<feature type="chain" id="PRO_5019313602" evidence="2">
    <location>
        <begin position="23"/>
        <end position="172"/>
    </location>
</feature>
<dbReference type="OrthoDB" id="6240719at2"/>
<dbReference type="Pfam" id="PF13505">
    <property type="entry name" value="OMP_b-brl"/>
    <property type="match status" value="1"/>
</dbReference>
<dbReference type="InterPro" id="IPR006315">
    <property type="entry name" value="OM_autotransptr_brl_dom"/>
</dbReference>
<dbReference type="InterPro" id="IPR011250">
    <property type="entry name" value="OMP/PagP_B-barrel"/>
</dbReference>
<dbReference type="AlphaFoldDB" id="A0A432Z5R0"/>
<evidence type="ECO:0000313" key="5">
    <source>
        <dbReference type="Proteomes" id="UP000288058"/>
    </source>
</evidence>
<protein>
    <submittedName>
        <fullName evidence="4">Porin family protein</fullName>
    </submittedName>
</protein>
<comment type="caution">
    <text evidence="4">The sequence shown here is derived from an EMBL/GenBank/DDBJ whole genome shotgun (WGS) entry which is preliminary data.</text>
</comment>
<proteinExistence type="predicted"/>
<organism evidence="4 5">
    <name type="scientific">Idiomarina ramblicola</name>
    <dbReference type="NCBI Taxonomy" id="263724"/>
    <lineage>
        <taxon>Bacteria</taxon>
        <taxon>Pseudomonadati</taxon>
        <taxon>Pseudomonadota</taxon>
        <taxon>Gammaproteobacteria</taxon>
        <taxon>Alteromonadales</taxon>
        <taxon>Idiomarinaceae</taxon>
        <taxon>Idiomarina</taxon>
    </lineage>
</organism>
<accession>A0A432Z5R0</accession>
<reference evidence="5" key="1">
    <citation type="journal article" date="2018" name="Front. Microbiol.">
        <title>Genome-Based Analysis Reveals the Taxonomy and Diversity of the Family Idiomarinaceae.</title>
        <authorList>
            <person name="Liu Y."/>
            <person name="Lai Q."/>
            <person name="Shao Z."/>
        </authorList>
    </citation>
    <scope>NUCLEOTIDE SEQUENCE [LARGE SCALE GENOMIC DNA]</scope>
    <source>
        <strain evidence="5">R22</strain>
    </source>
</reference>
<keyword evidence="1 2" id="KW-0732">Signal</keyword>
<evidence type="ECO:0000256" key="2">
    <source>
        <dbReference type="SAM" id="SignalP"/>
    </source>
</evidence>
<dbReference type="GO" id="GO:0019867">
    <property type="term" value="C:outer membrane"/>
    <property type="evidence" value="ECO:0007669"/>
    <property type="project" value="InterPro"/>
</dbReference>
<evidence type="ECO:0000259" key="3">
    <source>
        <dbReference type="Pfam" id="PF13505"/>
    </source>
</evidence>
<dbReference type="EMBL" id="PIQC01000001">
    <property type="protein sequence ID" value="RUO73231.1"/>
    <property type="molecule type" value="Genomic_DNA"/>
</dbReference>
<dbReference type="InterPro" id="IPR027385">
    <property type="entry name" value="Beta-barrel_OMP"/>
</dbReference>
<dbReference type="RefSeq" id="WP_126779744.1">
    <property type="nucleotide sequence ID" value="NZ_PIQC01000001.1"/>
</dbReference>
<evidence type="ECO:0000256" key="1">
    <source>
        <dbReference type="ARBA" id="ARBA00022729"/>
    </source>
</evidence>
<dbReference type="SUPFAM" id="SSF56925">
    <property type="entry name" value="OMPA-like"/>
    <property type="match status" value="1"/>
</dbReference>
<dbReference type="Gene3D" id="2.40.160.20">
    <property type="match status" value="1"/>
</dbReference>
<name>A0A432Z5R0_9GAMM</name>
<sequence>MTFFKAAVCGSAFLFFSVFSQAQDSGYYGAGALAQLNVDAELDGSPSFTPHVINLMLGYRYNNSLSAEARYGFGVNSSSDNGVKFETDYAASLLAKPRLYLSPEVALYVTGGFSRGKFMVGGEDKTLNSLSYGAGIQYDRNPRTTYFIDWIKLIDKDEYTINSLNIGVTYRF</sequence>
<dbReference type="NCBIfam" id="TIGR01414">
    <property type="entry name" value="autotrans_barl"/>
    <property type="match status" value="1"/>
</dbReference>
<evidence type="ECO:0000313" key="4">
    <source>
        <dbReference type="EMBL" id="RUO73231.1"/>
    </source>
</evidence>
<keyword evidence="5" id="KW-1185">Reference proteome</keyword>
<feature type="signal peptide" evidence="2">
    <location>
        <begin position="1"/>
        <end position="22"/>
    </location>
</feature>
<dbReference type="Proteomes" id="UP000288058">
    <property type="component" value="Unassembled WGS sequence"/>
</dbReference>
<feature type="domain" description="Outer membrane protein beta-barrel" evidence="3">
    <location>
        <begin position="12"/>
        <end position="172"/>
    </location>
</feature>
<gene>
    <name evidence="4" type="ORF">CWI78_01950</name>
</gene>